<reference evidence="1" key="2">
    <citation type="journal article" date="2021" name="PeerJ">
        <title>Extensive microbial diversity within the chicken gut microbiome revealed by metagenomics and culture.</title>
        <authorList>
            <person name="Gilroy R."/>
            <person name="Ravi A."/>
            <person name="Getino M."/>
            <person name="Pursley I."/>
            <person name="Horton D.L."/>
            <person name="Alikhan N.F."/>
            <person name="Baker D."/>
            <person name="Gharbi K."/>
            <person name="Hall N."/>
            <person name="Watson M."/>
            <person name="Adriaenssens E.M."/>
            <person name="Foster-Nyarko E."/>
            <person name="Jarju S."/>
            <person name="Secka A."/>
            <person name="Antonio M."/>
            <person name="Oren A."/>
            <person name="Chaudhuri R.R."/>
            <person name="La Ragione R."/>
            <person name="Hildebrand F."/>
            <person name="Pallen M.J."/>
        </authorList>
    </citation>
    <scope>NUCLEOTIDE SEQUENCE</scope>
    <source>
        <strain evidence="1">ChiW3-316</strain>
    </source>
</reference>
<proteinExistence type="predicted"/>
<protein>
    <submittedName>
        <fullName evidence="1">Uncharacterized protein</fullName>
    </submittedName>
</protein>
<dbReference type="Proteomes" id="UP000824107">
    <property type="component" value="Unassembled WGS sequence"/>
</dbReference>
<sequence>MQFVKEFVPDVLSSNFPQPYLSTPKAGSRALTYASEDYHVACHYSTRGSEYGFIKEFESTIGAIVGYMDFGIENQDSPVMENAYEVPLYPGNSRLKNIILDINENGVHVFKVIPQNDSDWQDFMELHRPGYNANTKMLHRRKSQKKEDTVGKLKTHSLISQMEEYNKIKMLAEQRGYLLKQ</sequence>
<dbReference type="AlphaFoldDB" id="A0A9D1M3W1"/>
<dbReference type="EMBL" id="DVNC01000022">
    <property type="protein sequence ID" value="HIU53081.1"/>
    <property type="molecule type" value="Genomic_DNA"/>
</dbReference>
<organism evidence="1 2">
    <name type="scientific">Candidatus Scatocola faecipullorum</name>
    <dbReference type="NCBI Taxonomy" id="2840917"/>
    <lineage>
        <taxon>Bacteria</taxon>
        <taxon>Pseudomonadati</taxon>
        <taxon>Pseudomonadota</taxon>
        <taxon>Alphaproteobacteria</taxon>
        <taxon>Rhodospirillales</taxon>
        <taxon>Rhodospirillaceae</taxon>
        <taxon>Rhodospirillaceae incertae sedis</taxon>
        <taxon>Candidatus Scatocola</taxon>
    </lineage>
</organism>
<evidence type="ECO:0000313" key="1">
    <source>
        <dbReference type="EMBL" id="HIU53081.1"/>
    </source>
</evidence>
<evidence type="ECO:0000313" key="2">
    <source>
        <dbReference type="Proteomes" id="UP000824107"/>
    </source>
</evidence>
<accession>A0A9D1M3W1</accession>
<gene>
    <name evidence="1" type="ORF">IAD20_03255</name>
</gene>
<reference evidence="1" key="1">
    <citation type="submission" date="2020-10" db="EMBL/GenBank/DDBJ databases">
        <authorList>
            <person name="Gilroy R."/>
        </authorList>
    </citation>
    <scope>NUCLEOTIDE SEQUENCE</scope>
    <source>
        <strain evidence="1">ChiW3-316</strain>
    </source>
</reference>
<name>A0A9D1M3W1_9PROT</name>
<comment type="caution">
    <text evidence="1">The sequence shown here is derived from an EMBL/GenBank/DDBJ whole genome shotgun (WGS) entry which is preliminary data.</text>
</comment>